<dbReference type="Gene3D" id="1.20.910.10">
    <property type="entry name" value="Heme oxygenase-like"/>
    <property type="match status" value="1"/>
</dbReference>
<dbReference type="CDD" id="cd19166">
    <property type="entry name" value="HemeO-bac"/>
    <property type="match status" value="1"/>
</dbReference>
<dbReference type="SUPFAM" id="SSF48613">
    <property type="entry name" value="Heme oxygenase-like"/>
    <property type="match status" value="1"/>
</dbReference>
<accession>A0A937FCF7</accession>
<evidence type="ECO:0000313" key="2">
    <source>
        <dbReference type="Proteomes" id="UP000659388"/>
    </source>
</evidence>
<dbReference type="Proteomes" id="UP000659388">
    <property type="component" value="Unassembled WGS sequence"/>
</dbReference>
<protein>
    <submittedName>
        <fullName evidence="1">Biliverdin-producing heme oxygenase</fullName>
    </submittedName>
</protein>
<evidence type="ECO:0000313" key="1">
    <source>
        <dbReference type="EMBL" id="MBL3658350.1"/>
    </source>
</evidence>
<dbReference type="Pfam" id="PF01126">
    <property type="entry name" value="Heme_oxygenase"/>
    <property type="match status" value="1"/>
</dbReference>
<proteinExistence type="predicted"/>
<dbReference type="InterPro" id="IPR016084">
    <property type="entry name" value="Haem_Oase-like_multi-hlx"/>
</dbReference>
<name>A0A937FCF7_9BACT</name>
<reference evidence="1" key="1">
    <citation type="submission" date="2021-01" db="EMBL/GenBank/DDBJ databases">
        <title>Fulvivirga kasyanovii gen. nov., sp nov., a novel member of the phylum Bacteroidetes isolated from seawater in a mussel farm.</title>
        <authorList>
            <person name="Zhao L.-H."/>
            <person name="Wang Z.-J."/>
        </authorList>
    </citation>
    <scope>NUCLEOTIDE SEQUENCE</scope>
    <source>
        <strain evidence="1">2943</strain>
    </source>
</reference>
<dbReference type="GO" id="GO:0004392">
    <property type="term" value="F:heme oxygenase (decyclizing) activity"/>
    <property type="evidence" value="ECO:0007669"/>
    <property type="project" value="InterPro"/>
</dbReference>
<comment type="caution">
    <text evidence="1">The sequence shown here is derived from an EMBL/GenBank/DDBJ whole genome shotgun (WGS) entry which is preliminary data.</text>
</comment>
<dbReference type="InterPro" id="IPR016053">
    <property type="entry name" value="Haem_Oase-like"/>
</dbReference>
<gene>
    <name evidence="1" type="ORF">JL102_19515</name>
</gene>
<sequence>MIAELLKNETAELHKLSEKNNYFREIYNSTLTLQQYETMLIRNYWLNLNVEQAAQNISEVESLSTLELAKRKKAHLIVKDLNNLDSPSIDLPEESFPELNSAEIMGALYVTEGSTLGGNIILKNLMKNKAFDGKNIFNFLSYYGENTSSYWKVFLETLILYHSKNRDKEDDIINGAKKAFEYFITLSHQLN</sequence>
<dbReference type="AlphaFoldDB" id="A0A937FCF7"/>
<dbReference type="EMBL" id="JAESIY010000012">
    <property type="protein sequence ID" value="MBL3658350.1"/>
    <property type="molecule type" value="Genomic_DNA"/>
</dbReference>
<organism evidence="1 2">
    <name type="scientific">Fulvivirga sediminis</name>
    <dbReference type="NCBI Taxonomy" id="2803949"/>
    <lineage>
        <taxon>Bacteria</taxon>
        <taxon>Pseudomonadati</taxon>
        <taxon>Bacteroidota</taxon>
        <taxon>Cytophagia</taxon>
        <taxon>Cytophagales</taxon>
        <taxon>Fulvivirgaceae</taxon>
        <taxon>Fulvivirga</taxon>
    </lineage>
</organism>
<dbReference type="RefSeq" id="WP_202246142.1">
    <property type="nucleotide sequence ID" value="NZ_JAESIY010000012.1"/>
</dbReference>
<keyword evidence="2" id="KW-1185">Reference proteome</keyword>
<dbReference type="GO" id="GO:0006788">
    <property type="term" value="P:heme oxidation"/>
    <property type="evidence" value="ECO:0007669"/>
    <property type="project" value="InterPro"/>
</dbReference>